<dbReference type="GO" id="GO:0008757">
    <property type="term" value="F:S-adenosylmethionine-dependent methyltransferase activity"/>
    <property type="evidence" value="ECO:0007669"/>
    <property type="project" value="InterPro"/>
</dbReference>
<accession>I1PKI4</accession>
<proteinExistence type="inferred from homology"/>
<evidence type="ECO:0000259" key="6">
    <source>
        <dbReference type="Pfam" id="PF08241"/>
    </source>
</evidence>
<dbReference type="Pfam" id="PF08241">
    <property type="entry name" value="Methyltransf_11"/>
    <property type="match status" value="1"/>
</dbReference>
<keyword evidence="3" id="KW-0808">Transferase</keyword>
<comment type="similarity">
    <text evidence="1">Belongs to the methyltransferase superfamily.</text>
</comment>
<dbReference type="Proteomes" id="UP000007306">
    <property type="component" value="Chromosome 4"/>
</dbReference>
<dbReference type="RefSeq" id="XP_052153825.1">
    <property type="nucleotide sequence ID" value="XM_052297865.1"/>
</dbReference>
<dbReference type="PANTHER" id="PTHR12176:SF78">
    <property type="entry name" value="EEF1A LYSINE AND N-TERMINAL METHYLTRANSFERASE"/>
    <property type="match status" value="1"/>
</dbReference>
<dbReference type="GeneID" id="127771920"/>
<evidence type="ECO:0000256" key="3">
    <source>
        <dbReference type="ARBA" id="ARBA00022679"/>
    </source>
</evidence>
<dbReference type="CDD" id="cd02440">
    <property type="entry name" value="AdoMet_MTases"/>
    <property type="match status" value="1"/>
</dbReference>
<name>I1PKI4_ORYGL</name>
<reference evidence="7 8" key="2">
    <citation type="submission" date="2018-04" db="EMBL/GenBank/DDBJ databases">
        <title>OglaRS2 (Oryza glaberrima Reference Sequence Version 2).</title>
        <authorList>
            <person name="Zhang J."/>
            <person name="Kudrna D."/>
            <person name="Lee S."/>
            <person name="Talag J."/>
            <person name="Rajasekar S."/>
            <person name="Wing R.A."/>
        </authorList>
    </citation>
    <scope>NUCLEOTIDE SEQUENCE [LARGE SCALE GENOMIC DNA]</scope>
    <source>
        <strain evidence="7 8">cv. IRGC 96717</strain>
    </source>
</reference>
<dbReference type="Gramene" id="ORGLA04G0070300.1">
    <property type="protein sequence ID" value="ORGLA04G0070300.1"/>
    <property type="gene ID" value="ORGLA04G0070300"/>
</dbReference>
<keyword evidence="4" id="KW-0511">Multifunctional enzyme</keyword>
<sequence length="753" mass="82488">MATTPAAAAAAAAAGGAAILDTLGDFTSRENWDKFFALRGTGDSFEWYAEWEDLRAPLLSLLHGCGGGAEGGGGGKAPEILVPGCGSSVLSERLYDAGFRRVTNVDFSRVLVADMLRRHARARPEMRWRVMDMTDMQFTDGSFDVILDKGGLDALMEPEAGTKLGMKYLNEAKRVLKSGGKFACLTLAESHVLALLLSEFRFGWDMSIQAIGNESSKSAFQTFMVVMVKGKMGVVHPIQSLLDQSGKFCNMKQANDVIHSLEKENTIRESYSSGVDVTLSLRDLQLGAVGDLKVIIPGRRRMFILGDQGNSLYCYKAVLLDARKRTETFVYHCGVFIVPKVRAHEWLFASEEGQWHVVESAKAARLIMVFLDSRHANADMDVIKNDLSPLVKDLEPGNPEEEARIPFMMAGDGVKQREILQEVTSEITGPMVVEDVVYENSDEDQSSMTEKMFRRLIFKRNSGLVQSEALLVKDSTSDKADENNKKSPSASKKRRNQKKGPSGSKTVLRIDHSYLGSSYHSSIISGLSLIASALDSAAVAGTKVSTTVIGLGAGTLPMFLRGCLPFLDIKVVELDPLVEEVAKKYFGFSTDEQLQVHLGDGIKFIDDIAVANSGATTQQLMSTGNENNAVKILIVDVDSSDVSSGLSCPHANFVEDSFLLAVKKFLDEGGLFIINLVSRSSAVREMVVSRLKAAFEHLYSLHLKEDLNEVLFATPSERCLDNNNMDEAVAKLKAMLKFPVNVESDMKKLQKLQ</sequence>
<gene>
    <name evidence="7" type="primary">LOC127771920</name>
</gene>
<dbReference type="AlphaFoldDB" id="I1PKI4"/>
<dbReference type="SUPFAM" id="SSF53335">
    <property type="entry name" value="S-adenosyl-L-methionine-dependent methyltransferases"/>
    <property type="match status" value="2"/>
</dbReference>
<feature type="compositionally biased region" description="Basic and acidic residues" evidence="5">
    <location>
        <begin position="475"/>
        <end position="485"/>
    </location>
</feature>
<reference evidence="7" key="1">
    <citation type="submission" date="2015-06" db="UniProtKB">
        <authorList>
            <consortium name="EnsemblPlants"/>
        </authorList>
    </citation>
    <scope>IDENTIFICATION</scope>
</reference>
<feature type="domain" description="Methyltransferase type 11" evidence="6">
    <location>
        <begin position="83"/>
        <end position="184"/>
    </location>
</feature>
<dbReference type="OMA" id="FEWYGAF"/>
<evidence type="ECO:0000313" key="8">
    <source>
        <dbReference type="Proteomes" id="UP000007306"/>
    </source>
</evidence>
<dbReference type="PANTHER" id="PTHR12176">
    <property type="entry name" value="SAM-DEPENDENT METHYLTRANSFERASE SUPERFAMILY PROTEIN"/>
    <property type="match status" value="1"/>
</dbReference>
<keyword evidence="8" id="KW-1185">Reference proteome</keyword>
<organism evidence="7 8">
    <name type="scientific">Oryza glaberrima</name>
    <name type="common">African rice</name>
    <dbReference type="NCBI Taxonomy" id="4538"/>
    <lineage>
        <taxon>Eukaryota</taxon>
        <taxon>Viridiplantae</taxon>
        <taxon>Streptophyta</taxon>
        <taxon>Embryophyta</taxon>
        <taxon>Tracheophyta</taxon>
        <taxon>Spermatophyta</taxon>
        <taxon>Magnoliopsida</taxon>
        <taxon>Liliopsida</taxon>
        <taxon>Poales</taxon>
        <taxon>Poaceae</taxon>
        <taxon>BOP clade</taxon>
        <taxon>Oryzoideae</taxon>
        <taxon>Oryzeae</taxon>
        <taxon>Oryzinae</taxon>
        <taxon>Oryza</taxon>
    </lineage>
</organism>
<dbReference type="EnsemblPlants" id="ORGLA04G0070300.1">
    <property type="protein sequence ID" value="ORGLA04G0070300.1"/>
    <property type="gene ID" value="ORGLA04G0070300"/>
</dbReference>
<dbReference type="eggNOG" id="KOG2352">
    <property type="taxonomic scope" value="Eukaryota"/>
</dbReference>
<evidence type="ECO:0000256" key="1">
    <source>
        <dbReference type="ARBA" id="ARBA00008361"/>
    </source>
</evidence>
<dbReference type="FunFam" id="3.40.50.150:FF:000256">
    <property type="entry name" value="S-adenosyl-L-methionine-dependent methyltransferase superfamily protein"/>
    <property type="match status" value="1"/>
</dbReference>
<protein>
    <recommendedName>
        <fullName evidence="6">Methyltransferase type 11 domain-containing protein</fullName>
    </recommendedName>
</protein>
<dbReference type="KEGG" id="ogl:127771920"/>
<dbReference type="Gene3D" id="3.40.50.150">
    <property type="entry name" value="Vaccinia Virus protein VP39"/>
    <property type="match status" value="2"/>
</dbReference>
<evidence type="ECO:0000313" key="7">
    <source>
        <dbReference type="EnsemblPlants" id="ORGLA04G0070300.1"/>
    </source>
</evidence>
<evidence type="ECO:0000256" key="4">
    <source>
        <dbReference type="ARBA" id="ARBA00023268"/>
    </source>
</evidence>
<dbReference type="GO" id="GO:0032259">
    <property type="term" value="P:methylation"/>
    <property type="evidence" value="ECO:0007669"/>
    <property type="project" value="UniProtKB-KW"/>
</dbReference>
<dbReference type="InterPro" id="IPR029063">
    <property type="entry name" value="SAM-dependent_MTases_sf"/>
</dbReference>
<dbReference type="InterPro" id="IPR051419">
    <property type="entry name" value="Lys/N-term_MeTrsfase_sf"/>
</dbReference>
<dbReference type="FunFam" id="3.40.50.150:FF:000211">
    <property type="entry name" value="Methyltransferase-like protein 13"/>
    <property type="match status" value="1"/>
</dbReference>
<dbReference type="InterPro" id="IPR013216">
    <property type="entry name" value="Methyltransf_11"/>
</dbReference>
<evidence type="ECO:0000256" key="5">
    <source>
        <dbReference type="SAM" id="MobiDB-lite"/>
    </source>
</evidence>
<dbReference type="HOGENOM" id="CLU_010025_1_0_1"/>
<keyword evidence="2" id="KW-0489">Methyltransferase</keyword>
<feature type="region of interest" description="Disordered" evidence="5">
    <location>
        <begin position="475"/>
        <end position="505"/>
    </location>
</feature>
<evidence type="ECO:0000256" key="2">
    <source>
        <dbReference type="ARBA" id="ARBA00022603"/>
    </source>
</evidence>